<feature type="transmembrane region" description="Helical" evidence="6">
    <location>
        <begin position="259"/>
        <end position="283"/>
    </location>
</feature>
<feature type="transmembrane region" description="Helical" evidence="6">
    <location>
        <begin position="148"/>
        <end position="168"/>
    </location>
</feature>
<evidence type="ECO:0000256" key="4">
    <source>
        <dbReference type="ARBA" id="ARBA00023136"/>
    </source>
</evidence>
<feature type="transmembrane region" description="Helical" evidence="6">
    <location>
        <begin position="202"/>
        <end position="220"/>
    </location>
</feature>
<dbReference type="OrthoDB" id="408493at2759"/>
<evidence type="ECO:0000256" key="5">
    <source>
        <dbReference type="SAM" id="MobiDB-lite"/>
    </source>
</evidence>
<dbReference type="EMBL" id="MU004236">
    <property type="protein sequence ID" value="KAF2668334.1"/>
    <property type="molecule type" value="Genomic_DNA"/>
</dbReference>
<keyword evidence="2 6" id="KW-0812">Transmembrane</keyword>
<evidence type="ECO:0000256" key="3">
    <source>
        <dbReference type="ARBA" id="ARBA00022989"/>
    </source>
</evidence>
<evidence type="ECO:0000256" key="2">
    <source>
        <dbReference type="ARBA" id="ARBA00022692"/>
    </source>
</evidence>
<keyword evidence="3 6" id="KW-1133">Transmembrane helix</keyword>
<evidence type="ECO:0000256" key="1">
    <source>
        <dbReference type="ARBA" id="ARBA00004141"/>
    </source>
</evidence>
<feature type="transmembrane region" description="Helical" evidence="6">
    <location>
        <begin position="347"/>
        <end position="368"/>
    </location>
</feature>
<dbReference type="GO" id="GO:0000139">
    <property type="term" value="C:Golgi membrane"/>
    <property type="evidence" value="ECO:0007669"/>
    <property type="project" value="InterPro"/>
</dbReference>
<dbReference type="InterPro" id="IPR037185">
    <property type="entry name" value="EmrE-like"/>
</dbReference>
<evidence type="ECO:0008006" key="9">
    <source>
        <dbReference type="Google" id="ProtNLM"/>
    </source>
</evidence>
<feature type="transmembrane region" description="Helical" evidence="6">
    <location>
        <begin position="411"/>
        <end position="430"/>
    </location>
</feature>
<comment type="subcellular location">
    <subcellularLocation>
        <location evidence="1">Membrane</location>
        <topology evidence="1">Multi-pass membrane protein</topology>
    </subcellularLocation>
</comment>
<sequence>MLRFASPKQLLSSLSPAYAAALALVCIQVGIGIMYKAAQSGGKYPFSATASVTISETLKCLLSTFLFYREWKNREGGVRLPQTPIPSQPVTLRDMEEGKEKDDDDSDTLSISDDDPLHHMEKSYQHSQGTYAAFFEAVKEEIPQEIKFGFAHLALFYVLINNIVFVLFRLADPGTIQLIKSGTTLITAVVMILFLKTKIGRGQWIAIVFQVCGIVVTQYTPSGSAFPLSTYLILIFQTTLSAVSSVYNQKLCKSSDGSLHVMNMTLYSCGAVINFILHILVRIMNRDEPGFFTGWGHIGALMVIVSNVFIGLAMTAVYKYADALIKCFATAMSTAILLYLSPLLFNVSFSFLVIPGTLVVFMATWLYMESTPSKPANPTPEMKPASMEAETKSFVSRILYSLSPYGPFRKAGLMGSTSICFLIIGMVTFYRTHYIITEPTVEIDLPTNITMPPSNAIYDSPMRNVAGFIRINHDLPERVEQLTAGYEPFFDSLHFSMPAEGHDRNETNLERDYWNDSYWPYPAMVDYLQLVLNNDAEYGHLEGVLFFHFDAWIAPLSFNDMDFTKLWVLDKSTGPPYICQTELKRMADWMWFDAGWQEKSLQATRIIDHMYSGYTFNPEEFCAGWSDMYYLPRRFFQDFINLGGVMTSVQVFHEIAVPTIWNIIDKTYSLHASQSVLHRWGDCWGDCCAGSPLVEDIAEHRCGHHVDFLNWEITSTHFDRLERDAQLIGTEIPVREVRQTAKGPVFVEADRVVVSDAEVVARFMMM</sequence>
<evidence type="ECO:0000313" key="7">
    <source>
        <dbReference type="EMBL" id="KAF2668334.1"/>
    </source>
</evidence>
<keyword evidence="8" id="KW-1185">Reference proteome</keyword>
<accession>A0A6A6UBM9</accession>
<dbReference type="PANTHER" id="PTHR10231">
    <property type="entry name" value="NUCLEOTIDE-SUGAR TRANSMEMBRANE TRANSPORTER"/>
    <property type="match status" value="1"/>
</dbReference>
<dbReference type="Pfam" id="PF04142">
    <property type="entry name" value="Nuc_sug_transp"/>
    <property type="match status" value="1"/>
</dbReference>
<evidence type="ECO:0000256" key="6">
    <source>
        <dbReference type="SAM" id="Phobius"/>
    </source>
</evidence>
<keyword evidence="4 6" id="KW-0472">Membrane</keyword>
<feature type="transmembrane region" description="Helical" evidence="6">
    <location>
        <begin position="226"/>
        <end position="247"/>
    </location>
</feature>
<dbReference type="Proteomes" id="UP000799302">
    <property type="component" value="Unassembled WGS sequence"/>
</dbReference>
<feature type="transmembrane region" description="Helical" evidence="6">
    <location>
        <begin position="295"/>
        <end position="316"/>
    </location>
</feature>
<feature type="transmembrane region" description="Helical" evidence="6">
    <location>
        <begin position="174"/>
        <end position="195"/>
    </location>
</feature>
<proteinExistence type="predicted"/>
<dbReference type="GO" id="GO:0015165">
    <property type="term" value="F:pyrimidine nucleotide-sugar transmembrane transporter activity"/>
    <property type="evidence" value="ECO:0007669"/>
    <property type="project" value="InterPro"/>
</dbReference>
<dbReference type="SUPFAM" id="SSF103481">
    <property type="entry name" value="Multidrug resistance efflux transporter EmrE"/>
    <property type="match status" value="1"/>
</dbReference>
<dbReference type="InterPro" id="IPR007271">
    <property type="entry name" value="Nuc_sug_transpt"/>
</dbReference>
<gene>
    <name evidence="7" type="ORF">BT63DRAFT_425654</name>
</gene>
<reference evidence="7" key="1">
    <citation type="journal article" date="2020" name="Stud. Mycol.">
        <title>101 Dothideomycetes genomes: a test case for predicting lifestyles and emergence of pathogens.</title>
        <authorList>
            <person name="Haridas S."/>
            <person name="Albert R."/>
            <person name="Binder M."/>
            <person name="Bloem J."/>
            <person name="Labutti K."/>
            <person name="Salamov A."/>
            <person name="Andreopoulos B."/>
            <person name="Baker S."/>
            <person name="Barry K."/>
            <person name="Bills G."/>
            <person name="Bluhm B."/>
            <person name="Cannon C."/>
            <person name="Castanera R."/>
            <person name="Culley D."/>
            <person name="Daum C."/>
            <person name="Ezra D."/>
            <person name="Gonzalez J."/>
            <person name="Henrissat B."/>
            <person name="Kuo A."/>
            <person name="Liang C."/>
            <person name="Lipzen A."/>
            <person name="Lutzoni F."/>
            <person name="Magnuson J."/>
            <person name="Mondo S."/>
            <person name="Nolan M."/>
            <person name="Ohm R."/>
            <person name="Pangilinan J."/>
            <person name="Park H.-J."/>
            <person name="Ramirez L."/>
            <person name="Alfaro M."/>
            <person name="Sun H."/>
            <person name="Tritt A."/>
            <person name="Yoshinaga Y."/>
            <person name="Zwiers L.-H."/>
            <person name="Turgeon B."/>
            <person name="Goodwin S."/>
            <person name="Spatafora J."/>
            <person name="Crous P."/>
            <person name="Grigoriev I."/>
        </authorList>
    </citation>
    <scope>NUCLEOTIDE SEQUENCE</scope>
    <source>
        <strain evidence="7">CBS 115976</strain>
    </source>
</reference>
<dbReference type="AlphaFoldDB" id="A0A6A6UBM9"/>
<feature type="transmembrane region" description="Helical" evidence="6">
    <location>
        <begin position="17"/>
        <end position="35"/>
    </location>
</feature>
<organism evidence="7 8">
    <name type="scientific">Microthyrium microscopicum</name>
    <dbReference type="NCBI Taxonomy" id="703497"/>
    <lineage>
        <taxon>Eukaryota</taxon>
        <taxon>Fungi</taxon>
        <taxon>Dikarya</taxon>
        <taxon>Ascomycota</taxon>
        <taxon>Pezizomycotina</taxon>
        <taxon>Dothideomycetes</taxon>
        <taxon>Dothideomycetes incertae sedis</taxon>
        <taxon>Microthyriales</taxon>
        <taxon>Microthyriaceae</taxon>
        <taxon>Microthyrium</taxon>
    </lineage>
</organism>
<evidence type="ECO:0000313" key="8">
    <source>
        <dbReference type="Proteomes" id="UP000799302"/>
    </source>
</evidence>
<protein>
    <recommendedName>
        <fullName evidence="9">UDP-galactose transporter</fullName>
    </recommendedName>
</protein>
<feature type="region of interest" description="Disordered" evidence="5">
    <location>
        <begin position="79"/>
        <end position="116"/>
    </location>
</feature>
<name>A0A6A6UBM9_9PEZI</name>